<keyword evidence="2" id="KW-1185">Reference proteome</keyword>
<dbReference type="Proteomes" id="UP000810207">
    <property type="component" value="Unassembled WGS sequence"/>
</dbReference>
<dbReference type="RefSeq" id="WP_244988387.1">
    <property type="nucleotide sequence ID" value="NZ_CBCSLC010000024.1"/>
</dbReference>
<reference evidence="1 2" key="1">
    <citation type="submission" date="2021-03" db="EMBL/GenBank/DDBJ databases">
        <title>Genomic Encyclopedia of Type Strains, Phase IV (KMG-IV): sequencing the most valuable type-strain genomes for metagenomic binning, comparative biology and taxonomic classification.</title>
        <authorList>
            <person name="Goeker M."/>
        </authorList>
    </citation>
    <scope>NUCLEOTIDE SEQUENCE [LARGE SCALE GENOMIC DNA]</scope>
    <source>
        <strain evidence="1 2">DSM 21292</strain>
    </source>
</reference>
<sequence length="60" mass="6815">MGKGGEYLIAPEAEHWDFVMLVRQSSIESFLAFSNHVSYLEGTGHLLSRDKNIFPLKSLF</sequence>
<accession>A0ABS4RWS5</accession>
<evidence type="ECO:0000313" key="2">
    <source>
        <dbReference type="Proteomes" id="UP000810207"/>
    </source>
</evidence>
<protein>
    <submittedName>
        <fullName evidence="1">Uncharacterized protein</fullName>
    </submittedName>
</protein>
<comment type="caution">
    <text evidence="1">The sequence shown here is derived from an EMBL/GenBank/DDBJ whole genome shotgun (WGS) entry which is preliminary data.</text>
</comment>
<dbReference type="EMBL" id="JAGIKV010000014">
    <property type="protein sequence ID" value="MBP2247204.1"/>
    <property type="molecule type" value="Genomic_DNA"/>
</dbReference>
<proteinExistence type="predicted"/>
<gene>
    <name evidence="1" type="ORF">J2Z28_003855</name>
</gene>
<evidence type="ECO:0000313" key="1">
    <source>
        <dbReference type="EMBL" id="MBP2247204.1"/>
    </source>
</evidence>
<organism evidence="1 2">
    <name type="scientific">Paenibacillus xylanexedens</name>
    <dbReference type="NCBI Taxonomy" id="528191"/>
    <lineage>
        <taxon>Bacteria</taxon>
        <taxon>Bacillati</taxon>
        <taxon>Bacillota</taxon>
        <taxon>Bacilli</taxon>
        <taxon>Bacillales</taxon>
        <taxon>Paenibacillaceae</taxon>
        <taxon>Paenibacillus</taxon>
    </lineage>
</organism>
<name>A0ABS4RWS5_PAEXY</name>